<dbReference type="InterPro" id="IPR001875">
    <property type="entry name" value="DED_dom"/>
</dbReference>
<dbReference type="Gene3D" id="1.10.533.10">
    <property type="entry name" value="Death Domain, Fas"/>
    <property type="match status" value="1"/>
</dbReference>
<protein>
    <recommendedName>
        <fullName evidence="1">DED domain-containing protein</fullName>
    </recommendedName>
</protein>
<evidence type="ECO:0000259" key="1">
    <source>
        <dbReference type="PROSITE" id="PS50168"/>
    </source>
</evidence>
<dbReference type="EMBL" id="CALNXI010000064">
    <property type="protein sequence ID" value="CAH3017516.1"/>
    <property type="molecule type" value="Genomic_DNA"/>
</dbReference>
<evidence type="ECO:0000313" key="2">
    <source>
        <dbReference type="EMBL" id="CAH3017516.1"/>
    </source>
</evidence>
<dbReference type="PROSITE" id="PS50168">
    <property type="entry name" value="DED"/>
    <property type="match status" value="1"/>
</dbReference>
<dbReference type="SMART" id="SM00031">
    <property type="entry name" value="DED"/>
    <property type="match status" value="1"/>
</dbReference>
<dbReference type="SUPFAM" id="SSF47986">
    <property type="entry name" value="DEATH domain"/>
    <property type="match status" value="1"/>
</dbReference>
<dbReference type="Proteomes" id="UP001159427">
    <property type="component" value="Unassembled WGS sequence"/>
</dbReference>
<sequence>MLMTLTEQLRQNFKHILLHISEDMTRKDIQKIYSLCTERISISDTKTLVIFRRLEHERLISWKDVDYLKYLMREIRRLDIVETLTEYENKRDLTILLDFYARKRQGLDFTCCSHNVRRVAGYLTRLMDMVQDNIDIVNIITSVNSSKEIRNALVNFEEEIDCREQTFSWNEFMMLVVIVGELLAIASASEVRSEPVMELCSTAADELCPRMIELGSWKEFCDQVRKRYNSVYHRRHLESNPTLFVQRQRAEIVERLSETIFFTVNS</sequence>
<gene>
    <name evidence="2" type="ORF">PEVE_00038099</name>
</gene>
<feature type="domain" description="DED" evidence="1">
    <location>
        <begin position="12"/>
        <end position="86"/>
    </location>
</feature>
<evidence type="ECO:0000313" key="3">
    <source>
        <dbReference type="Proteomes" id="UP001159427"/>
    </source>
</evidence>
<dbReference type="Pfam" id="PF01335">
    <property type="entry name" value="DED"/>
    <property type="match status" value="1"/>
</dbReference>
<reference evidence="2 3" key="1">
    <citation type="submission" date="2022-05" db="EMBL/GenBank/DDBJ databases">
        <authorList>
            <consortium name="Genoscope - CEA"/>
            <person name="William W."/>
        </authorList>
    </citation>
    <scope>NUCLEOTIDE SEQUENCE [LARGE SCALE GENOMIC DNA]</scope>
</reference>
<comment type="caution">
    <text evidence="2">The sequence shown here is derived from an EMBL/GenBank/DDBJ whole genome shotgun (WGS) entry which is preliminary data.</text>
</comment>
<dbReference type="InterPro" id="IPR011029">
    <property type="entry name" value="DEATH-like_dom_sf"/>
</dbReference>
<organism evidence="2 3">
    <name type="scientific">Porites evermanni</name>
    <dbReference type="NCBI Taxonomy" id="104178"/>
    <lineage>
        <taxon>Eukaryota</taxon>
        <taxon>Metazoa</taxon>
        <taxon>Cnidaria</taxon>
        <taxon>Anthozoa</taxon>
        <taxon>Hexacorallia</taxon>
        <taxon>Scleractinia</taxon>
        <taxon>Fungiina</taxon>
        <taxon>Poritidae</taxon>
        <taxon>Porites</taxon>
    </lineage>
</organism>
<name>A0ABN8LP84_9CNID</name>
<proteinExistence type="predicted"/>
<accession>A0ABN8LP84</accession>
<keyword evidence="3" id="KW-1185">Reference proteome</keyword>